<dbReference type="EMBL" id="AXCJ01000001">
    <property type="protein sequence ID" value="ETO91825.1"/>
    <property type="molecule type" value="Genomic_DNA"/>
</dbReference>
<dbReference type="GO" id="GO:0045259">
    <property type="term" value="C:proton-transporting ATP synthase complex"/>
    <property type="evidence" value="ECO:0007669"/>
    <property type="project" value="UniProtKB-KW"/>
</dbReference>
<evidence type="ECO:0000313" key="4">
    <source>
        <dbReference type="Proteomes" id="UP000018951"/>
    </source>
</evidence>
<comment type="caution">
    <text evidence="3">The sequence shown here is derived from an EMBL/GenBank/DDBJ whole genome shotgun (WGS) entry which is preliminary data.</text>
</comment>
<dbReference type="Proteomes" id="UP000018951">
    <property type="component" value="Unassembled WGS sequence"/>
</dbReference>
<reference evidence="3 4" key="1">
    <citation type="journal article" date="2013" name="PLoS ONE">
        <title>Bacterial endosymbiosis in a chordate host: long-term co-evolution and conservation of secondary metabolism.</title>
        <authorList>
            <person name="Kwan J.C."/>
            <person name="Schmidt E.W."/>
        </authorList>
    </citation>
    <scope>NUCLEOTIDE SEQUENCE [LARGE SCALE GENOMIC DNA]</scope>
    <source>
        <strain evidence="4">L6</strain>
    </source>
</reference>
<dbReference type="Gene3D" id="2.60.15.10">
    <property type="entry name" value="F0F1 ATP synthase delta/epsilon subunit, N-terminal"/>
    <property type="match status" value="1"/>
</dbReference>
<keyword evidence="1" id="KW-0139">CF(1)</keyword>
<gene>
    <name evidence="3" type="ORF">P857_1003</name>
</gene>
<keyword evidence="4" id="KW-1185">Reference proteome</keyword>
<name>W2V152_9RICK</name>
<dbReference type="SUPFAM" id="SSF51344">
    <property type="entry name" value="Epsilon subunit of F1F0-ATP synthase N-terminal domain"/>
    <property type="match status" value="1"/>
</dbReference>
<evidence type="ECO:0000259" key="2">
    <source>
        <dbReference type="Pfam" id="PF02823"/>
    </source>
</evidence>
<evidence type="ECO:0000256" key="1">
    <source>
        <dbReference type="ARBA" id="ARBA00023196"/>
    </source>
</evidence>
<proteinExistence type="predicted"/>
<dbReference type="GO" id="GO:0015986">
    <property type="term" value="P:proton motive force-driven ATP synthesis"/>
    <property type="evidence" value="ECO:0007669"/>
    <property type="project" value="InterPro"/>
</dbReference>
<accession>W2V152</accession>
<dbReference type="Pfam" id="PF02823">
    <property type="entry name" value="ATP-synt_DE_N"/>
    <property type="match status" value="1"/>
</dbReference>
<protein>
    <recommendedName>
        <fullName evidence="2">ATP synthase F1 complex delta/epsilon subunit N-terminal domain-containing protein</fullName>
    </recommendedName>
</protein>
<feature type="domain" description="ATP synthase F1 complex delta/epsilon subunit N-terminal" evidence="2">
    <location>
        <begin position="5"/>
        <end position="67"/>
    </location>
</feature>
<dbReference type="InterPro" id="IPR036771">
    <property type="entry name" value="ATPsynth_dsu/esu_N"/>
</dbReference>
<keyword evidence="1" id="KW-0066">ATP synthesis</keyword>
<organism evidence="3 4">
    <name type="scientific">Candidatus Xenolissoclinum pacificiensis L6</name>
    <dbReference type="NCBI Taxonomy" id="1401685"/>
    <lineage>
        <taxon>Bacteria</taxon>
        <taxon>Pseudomonadati</taxon>
        <taxon>Pseudomonadota</taxon>
        <taxon>Alphaproteobacteria</taxon>
        <taxon>Rickettsiales</taxon>
        <taxon>Anaplasmataceae</taxon>
        <taxon>Candidatus Xenolissoclinum</taxon>
    </lineage>
</organism>
<evidence type="ECO:0000313" key="3">
    <source>
        <dbReference type="EMBL" id="ETO91825.1"/>
    </source>
</evidence>
<sequence length="94" mass="10661">MSIFFQIECVSKNGIVFSGKIKSFTARAKGLGVFTVLSGHDNYTFCIEPCIIKIVDDNEQVHYIQIVSDEVLFHVDHITRDKCELVADNMFLCD</sequence>
<dbReference type="InterPro" id="IPR020546">
    <property type="entry name" value="ATP_synth_F1_dsu/esu_N"/>
</dbReference>
<dbReference type="STRING" id="1401685.P857_1003"/>
<dbReference type="AlphaFoldDB" id="W2V152"/>